<dbReference type="EMBL" id="CP119311">
    <property type="protein sequence ID" value="WEK34467.1"/>
    <property type="molecule type" value="Genomic_DNA"/>
</dbReference>
<dbReference type="InterPro" id="IPR035990">
    <property type="entry name" value="TIM_sf"/>
</dbReference>
<feature type="active site" description="Proton acceptor" evidence="7">
    <location>
        <position position="169"/>
    </location>
</feature>
<feature type="binding site" evidence="7">
    <location>
        <begin position="9"/>
        <end position="11"/>
    </location>
    <ligand>
        <name>substrate</name>
    </ligand>
</feature>
<dbReference type="Pfam" id="PF00121">
    <property type="entry name" value="TIM"/>
    <property type="match status" value="1"/>
</dbReference>
<evidence type="ECO:0000256" key="7">
    <source>
        <dbReference type="HAMAP-Rule" id="MF_00147"/>
    </source>
</evidence>
<evidence type="ECO:0000313" key="10">
    <source>
        <dbReference type="Proteomes" id="UP001220610"/>
    </source>
</evidence>
<feature type="binding site" evidence="7">
    <location>
        <position position="215"/>
    </location>
    <ligand>
        <name>substrate</name>
    </ligand>
</feature>
<proteinExistence type="inferred from homology"/>
<dbReference type="SUPFAM" id="SSF51351">
    <property type="entry name" value="Triosephosphate isomerase (TIM)"/>
    <property type="match status" value="1"/>
</dbReference>
<comment type="pathway">
    <text evidence="1 7 8">Carbohydrate degradation; glycolysis; D-glyceraldehyde 3-phosphate from glycerone phosphate: step 1/1.</text>
</comment>
<dbReference type="GO" id="GO:0046166">
    <property type="term" value="P:glyceraldehyde-3-phosphate biosynthetic process"/>
    <property type="evidence" value="ECO:0007669"/>
    <property type="project" value="TreeGrafter"/>
</dbReference>
<keyword evidence="4 7" id="KW-0963">Cytoplasm</keyword>
<dbReference type="GO" id="GO:0006094">
    <property type="term" value="P:gluconeogenesis"/>
    <property type="evidence" value="ECO:0007669"/>
    <property type="project" value="UniProtKB-UniRule"/>
</dbReference>
<evidence type="ECO:0000256" key="5">
    <source>
        <dbReference type="ARBA" id="ARBA00023152"/>
    </source>
</evidence>
<evidence type="ECO:0000256" key="2">
    <source>
        <dbReference type="ARBA" id="ARBA00007422"/>
    </source>
</evidence>
<dbReference type="InterPro" id="IPR020861">
    <property type="entry name" value="Triosephosphate_isomerase_AS"/>
</dbReference>
<evidence type="ECO:0000313" key="9">
    <source>
        <dbReference type="EMBL" id="WEK34467.1"/>
    </source>
</evidence>
<comment type="function">
    <text evidence="7">Involved in the gluconeogenesis. Catalyzes stereospecifically the conversion of dihydroxyacetone phosphate (DHAP) to D-glyceraldehyde-3-phosphate (G3P).</text>
</comment>
<dbReference type="GO" id="GO:0005829">
    <property type="term" value="C:cytosol"/>
    <property type="evidence" value="ECO:0007669"/>
    <property type="project" value="TreeGrafter"/>
</dbReference>
<feature type="active site" description="Electrophile" evidence="7">
    <location>
        <position position="97"/>
    </location>
</feature>
<keyword evidence="6 7" id="KW-0413">Isomerase</keyword>
<dbReference type="PROSITE" id="PS51440">
    <property type="entry name" value="TIM_2"/>
    <property type="match status" value="1"/>
</dbReference>
<comment type="similarity">
    <text evidence="2 7 8">Belongs to the triosephosphate isomerase family.</text>
</comment>
<accession>A0AAJ5WPP0</accession>
<comment type="subunit">
    <text evidence="7 8">Homodimer.</text>
</comment>
<dbReference type="HAMAP" id="MF_00147_B">
    <property type="entry name" value="TIM_B"/>
    <property type="match status" value="1"/>
</dbReference>
<dbReference type="NCBIfam" id="TIGR00419">
    <property type="entry name" value="tim"/>
    <property type="match status" value="1"/>
</dbReference>
<protein>
    <recommendedName>
        <fullName evidence="7 8">Triosephosphate isomerase</fullName>
        <shortName evidence="7">TIM</shortName>
        <shortName evidence="7">TPI</shortName>
        <ecNumber evidence="7 8">5.3.1.1</ecNumber>
    </recommendedName>
    <alternativeName>
        <fullName evidence="7">Triose-phosphate isomerase</fullName>
    </alternativeName>
</protein>
<dbReference type="GO" id="GO:0004807">
    <property type="term" value="F:triose-phosphate isomerase activity"/>
    <property type="evidence" value="ECO:0007669"/>
    <property type="project" value="UniProtKB-UniRule"/>
</dbReference>
<dbReference type="InterPro" id="IPR000652">
    <property type="entry name" value="Triosephosphate_isomerase"/>
</dbReference>
<dbReference type="GO" id="GO:0019563">
    <property type="term" value="P:glycerol catabolic process"/>
    <property type="evidence" value="ECO:0007669"/>
    <property type="project" value="TreeGrafter"/>
</dbReference>
<dbReference type="InterPro" id="IPR013785">
    <property type="entry name" value="Aldolase_TIM"/>
</dbReference>
<dbReference type="GO" id="GO:0006096">
    <property type="term" value="P:glycolytic process"/>
    <property type="evidence" value="ECO:0007669"/>
    <property type="project" value="UniProtKB-UniRule"/>
</dbReference>
<dbReference type="PANTHER" id="PTHR21139:SF42">
    <property type="entry name" value="TRIOSEPHOSPHATE ISOMERASE"/>
    <property type="match status" value="1"/>
</dbReference>
<dbReference type="AlphaFoldDB" id="A0AAJ5WPP0"/>
<gene>
    <name evidence="7 9" type="primary">tpiA</name>
    <name evidence="9" type="ORF">P0Y53_18425</name>
</gene>
<dbReference type="PANTHER" id="PTHR21139">
    <property type="entry name" value="TRIOSEPHOSPHATE ISOMERASE"/>
    <property type="match status" value="1"/>
</dbReference>
<evidence type="ECO:0000256" key="4">
    <source>
        <dbReference type="ARBA" id="ARBA00022490"/>
    </source>
</evidence>
<dbReference type="FunFam" id="3.20.20.70:FF:000016">
    <property type="entry name" value="Triosephosphate isomerase"/>
    <property type="match status" value="1"/>
</dbReference>
<dbReference type="Proteomes" id="UP001220610">
    <property type="component" value="Chromosome"/>
</dbReference>
<feature type="binding site" evidence="7">
    <location>
        <position position="175"/>
    </location>
    <ligand>
        <name>substrate</name>
    </ligand>
</feature>
<evidence type="ECO:0000256" key="8">
    <source>
        <dbReference type="RuleBase" id="RU363013"/>
    </source>
</evidence>
<dbReference type="EC" id="5.3.1.1" evidence="7 8"/>
<dbReference type="InterPro" id="IPR022896">
    <property type="entry name" value="TrioseP_Isoase_bac/euk"/>
</dbReference>
<evidence type="ECO:0000256" key="6">
    <source>
        <dbReference type="ARBA" id="ARBA00023235"/>
    </source>
</evidence>
<reference evidence="9" key="1">
    <citation type="submission" date="2023-03" db="EMBL/GenBank/DDBJ databases">
        <title>Andean soil-derived lignocellulolytic bacterial consortium as a source of novel taxa and putative plastic-active enzymes.</title>
        <authorList>
            <person name="Diaz-Garcia L."/>
            <person name="Chuvochina M."/>
            <person name="Feuerriegel G."/>
            <person name="Bunk B."/>
            <person name="Sproer C."/>
            <person name="Streit W.R."/>
            <person name="Rodriguez L.M."/>
            <person name="Overmann J."/>
            <person name="Jimenez D.J."/>
        </authorList>
    </citation>
    <scope>NUCLEOTIDE SEQUENCE</scope>
    <source>
        <strain evidence="9">MAG 7</strain>
    </source>
</reference>
<evidence type="ECO:0000256" key="3">
    <source>
        <dbReference type="ARBA" id="ARBA00022432"/>
    </source>
</evidence>
<name>A0AAJ5WPP0_9BACT</name>
<comment type="catalytic activity">
    <reaction evidence="7 8">
        <text>D-glyceraldehyde 3-phosphate = dihydroxyacetone phosphate</text>
        <dbReference type="Rhea" id="RHEA:18585"/>
        <dbReference type="ChEBI" id="CHEBI:57642"/>
        <dbReference type="ChEBI" id="CHEBI:59776"/>
        <dbReference type="EC" id="5.3.1.1"/>
    </reaction>
</comment>
<dbReference type="CDD" id="cd00311">
    <property type="entry name" value="TIM"/>
    <property type="match status" value="1"/>
</dbReference>
<dbReference type="Gene3D" id="3.20.20.70">
    <property type="entry name" value="Aldolase class I"/>
    <property type="match status" value="1"/>
</dbReference>
<sequence length="253" mass="27702">MRKQIAAANWKMNCTYQQGEQLLNDILGAGPVLSEQQEVVFAVPFPYLIMANSEVAEEKNYFVAAQNCYNKKSGAYTGEVSAEILHSIHIKYCVLGHSERREYFQESHQMLAEKVDLCLENDITPIFCCGEPLPIREEGSQNSYVETQLKESLFHLSEEAMARIVIAYEPIWAIGTGKTASAAQAQEMHAHIRGVLAAQFGQELADKVSILYGGSVKAANAKEIFAGPDVDGGLVGGASLVAEEFLAIIKALK</sequence>
<comment type="pathway">
    <text evidence="7 8">Carbohydrate biosynthesis; gluconeogenesis.</text>
</comment>
<evidence type="ECO:0000256" key="1">
    <source>
        <dbReference type="ARBA" id="ARBA00004680"/>
    </source>
</evidence>
<keyword evidence="5 7" id="KW-0324">Glycolysis</keyword>
<dbReference type="PROSITE" id="PS00171">
    <property type="entry name" value="TIM_1"/>
    <property type="match status" value="1"/>
</dbReference>
<feature type="binding site" evidence="7">
    <location>
        <begin position="236"/>
        <end position="237"/>
    </location>
    <ligand>
        <name>substrate</name>
    </ligand>
</feature>
<keyword evidence="3 7" id="KW-0312">Gluconeogenesis</keyword>
<organism evidence="9 10">
    <name type="scientific">Candidatus Pseudobacter hemicellulosilyticus</name>
    <dbReference type="NCBI Taxonomy" id="3121375"/>
    <lineage>
        <taxon>Bacteria</taxon>
        <taxon>Pseudomonadati</taxon>
        <taxon>Bacteroidota</taxon>
        <taxon>Chitinophagia</taxon>
        <taxon>Chitinophagales</taxon>
        <taxon>Chitinophagaceae</taxon>
        <taxon>Pseudobacter</taxon>
    </lineage>
</organism>
<comment type="subcellular location">
    <subcellularLocation>
        <location evidence="7 8">Cytoplasm</location>
    </subcellularLocation>
</comment>